<organism evidence="2">
    <name type="scientific">marine sediment metagenome</name>
    <dbReference type="NCBI Taxonomy" id="412755"/>
    <lineage>
        <taxon>unclassified sequences</taxon>
        <taxon>metagenomes</taxon>
        <taxon>ecological metagenomes</taxon>
    </lineage>
</organism>
<evidence type="ECO:0000313" key="2">
    <source>
        <dbReference type="EMBL" id="GAG58883.1"/>
    </source>
</evidence>
<sequence>MTGGVEPHGGANVWKSDGELHSWNYDPENRYDWERKVEELFNKGVQELDPKKRKLI</sequence>
<proteinExistence type="predicted"/>
<feature type="non-terminal residue" evidence="2">
    <location>
        <position position="56"/>
    </location>
</feature>
<reference evidence="2" key="1">
    <citation type="journal article" date="2014" name="Front. Microbiol.">
        <title>High frequency of phylogenetically diverse reductive dehalogenase-homologous genes in deep subseafloor sedimentary metagenomes.</title>
        <authorList>
            <person name="Kawai M."/>
            <person name="Futagami T."/>
            <person name="Toyoda A."/>
            <person name="Takaki Y."/>
            <person name="Nishi S."/>
            <person name="Hori S."/>
            <person name="Arai W."/>
            <person name="Tsubouchi T."/>
            <person name="Morono Y."/>
            <person name="Uchiyama I."/>
            <person name="Ito T."/>
            <person name="Fujiyama A."/>
            <person name="Inagaki F."/>
            <person name="Takami H."/>
        </authorList>
    </citation>
    <scope>NUCLEOTIDE SEQUENCE</scope>
    <source>
        <strain evidence="2">Expedition CK06-06</strain>
    </source>
</reference>
<comment type="caution">
    <text evidence="2">The sequence shown here is derived from an EMBL/GenBank/DDBJ whole genome shotgun (WGS) entry which is preliminary data.</text>
</comment>
<evidence type="ECO:0000256" key="1">
    <source>
        <dbReference type="SAM" id="MobiDB-lite"/>
    </source>
</evidence>
<accession>X0ZEX9</accession>
<dbReference type="EMBL" id="BART01003602">
    <property type="protein sequence ID" value="GAG58883.1"/>
    <property type="molecule type" value="Genomic_DNA"/>
</dbReference>
<dbReference type="AlphaFoldDB" id="X0ZEX9"/>
<protein>
    <submittedName>
        <fullName evidence="2">Uncharacterized protein</fullName>
    </submittedName>
</protein>
<gene>
    <name evidence="2" type="ORF">S01H4_09772</name>
</gene>
<name>X0ZEX9_9ZZZZ</name>
<feature type="region of interest" description="Disordered" evidence="1">
    <location>
        <begin position="1"/>
        <end position="20"/>
    </location>
</feature>